<dbReference type="EMBL" id="CAJVQB010090833">
    <property type="protein sequence ID" value="CAG8848143.1"/>
    <property type="molecule type" value="Genomic_DNA"/>
</dbReference>
<gene>
    <name evidence="1" type="ORF">GMARGA_LOCUS39039</name>
</gene>
<name>A0ABN7X4U8_GIGMA</name>
<proteinExistence type="predicted"/>
<accession>A0ABN7X4U8</accession>
<sequence length="167" mass="19226">DIVKFLYDLDKGSEAICKGLRMLQEDDFANINATWSTLDYVIYTSTMEAGISFEIFNYFDAVIGITNIATLVYIECIWDKIANCYVLNLSPAVETYIKVKYQKHLLAKYFSKILCSLIAINAPDITLYEAETLKLNPEYSFANNMTLQYHYLWRTYASDNIGDKNDI</sequence>
<keyword evidence="2" id="KW-1185">Reference proteome</keyword>
<dbReference type="Proteomes" id="UP000789901">
    <property type="component" value="Unassembled WGS sequence"/>
</dbReference>
<evidence type="ECO:0000313" key="2">
    <source>
        <dbReference type="Proteomes" id="UP000789901"/>
    </source>
</evidence>
<comment type="caution">
    <text evidence="1">The sequence shown here is derived from an EMBL/GenBank/DDBJ whole genome shotgun (WGS) entry which is preliminary data.</text>
</comment>
<protein>
    <submittedName>
        <fullName evidence="1">13867_t:CDS:1</fullName>
    </submittedName>
</protein>
<evidence type="ECO:0000313" key="1">
    <source>
        <dbReference type="EMBL" id="CAG8848143.1"/>
    </source>
</evidence>
<feature type="non-terminal residue" evidence="1">
    <location>
        <position position="1"/>
    </location>
</feature>
<reference evidence="1 2" key="1">
    <citation type="submission" date="2021-06" db="EMBL/GenBank/DDBJ databases">
        <authorList>
            <person name="Kallberg Y."/>
            <person name="Tangrot J."/>
            <person name="Rosling A."/>
        </authorList>
    </citation>
    <scope>NUCLEOTIDE SEQUENCE [LARGE SCALE GENOMIC DNA]</scope>
    <source>
        <strain evidence="1 2">120-4 pot B 10/14</strain>
    </source>
</reference>
<organism evidence="1 2">
    <name type="scientific">Gigaspora margarita</name>
    <dbReference type="NCBI Taxonomy" id="4874"/>
    <lineage>
        <taxon>Eukaryota</taxon>
        <taxon>Fungi</taxon>
        <taxon>Fungi incertae sedis</taxon>
        <taxon>Mucoromycota</taxon>
        <taxon>Glomeromycotina</taxon>
        <taxon>Glomeromycetes</taxon>
        <taxon>Diversisporales</taxon>
        <taxon>Gigasporaceae</taxon>
        <taxon>Gigaspora</taxon>
    </lineage>
</organism>